<evidence type="ECO:0000256" key="5">
    <source>
        <dbReference type="SAM" id="Coils"/>
    </source>
</evidence>
<dbReference type="Pfam" id="PF01497">
    <property type="entry name" value="Peripla_BP_2"/>
    <property type="match status" value="1"/>
</dbReference>
<feature type="chain" id="PRO_5039266264" evidence="6">
    <location>
        <begin position="28"/>
        <end position="328"/>
    </location>
</feature>
<evidence type="ECO:0000256" key="4">
    <source>
        <dbReference type="ARBA" id="ARBA00022729"/>
    </source>
</evidence>
<keyword evidence="4 6" id="KW-0732">Signal</keyword>
<dbReference type="PROSITE" id="PS51257">
    <property type="entry name" value="PROKAR_LIPOPROTEIN"/>
    <property type="match status" value="1"/>
</dbReference>
<evidence type="ECO:0000256" key="6">
    <source>
        <dbReference type="SAM" id="SignalP"/>
    </source>
</evidence>
<dbReference type="RefSeq" id="WP_060536000.1">
    <property type="nucleotide sequence ID" value="NZ_CP013023.1"/>
</dbReference>
<sequence length="328" mass="35078">MYRFNKSFGAAALLLSAALVTSACSSAVPANTPSSAGSETAAPADTAATERTLKDSMGHEVKIPANPQRIIASYLEDPLVALGVTPVAQWSIGKGNVQDYLQDKLKGVPTISSELPYEAVINFTPDLLLMDSAEMVAGEKYNQYAQIAPTYVVGNAQNNDWREELKSVGNVLGKSDQAEQVLADYETKAKNAKQQLQQTIGNKSAAAIWISGKNVFIVNQNLSSGDVMYKDLGMSVPEVVKKASASSQANWSALSLEGLSELDADYLFVIIKDGESQENNISPAVWNSIPAVKSGHAYTMSLNSSWLYTGPIANSMIIDDIMKNVTAS</sequence>
<evidence type="ECO:0000313" key="8">
    <source>
        <dbReference type="EMBL" id="ANF97906.1"/>
    </source>
</evidence>
<proteinExistence type="inferred from homology"/>
<dbReference type="EMBL" id="CP013023">
    <property type="protein sequence ID" value="ANF97906.1"/>
    <property type="molecule type" value="Genomic_DNA"/>
</dbReference>
<dbReference type="InterPro" id="IPR051313">
    <property type="entry name" value="Bact_iron-sidero_bind"/>
</dbReference>
<gene>
    <name evidence="8" type="ORF">AR543_19040</name>
</gene>
<organism evidence="8 9">
    <name type="scientific">Paenibacillus bovis</name>
    <dbReference type="NCBI Taxonomy" id="1616788"/>
    <lineage>
        <taxon>Bacteria</taxon>
        <taxon>Bacillati</taxon>
        <taxon>Bacillota</taxon>
        <taxon>Bacilli</taxon>
        <taxon>Bacillales</taxon>
        <taxon>Paenibacillaceae</taxon>
        <taxon>Paenibacillus</taxon>
    </lineage>
</organism>
<dbReference type="PANTHER" id="PTHR30532">
    <property type="entry name" value="IRON III DICITRATE-BINDING PERIPLASMIC PROTEIN"/>
    <property type="match status" value="1"/>
</dbReference>
<feature type="signal peptide" evidence="6">
    <location>
        <begin position="1"/>
        <end position="27"/>
    </location>
</feature>
<comment type="similarity">
    <text evidence="2">Belongs to the bacterial solute-binding protein 8 family.</text>
</comment>
<dbReference type="KEGG" id="pbv:AR543_19040"/>
<keyword evidence="3" id="KW-0813">Transport</keyword>
<dbReference type="OrthoDB" id="2417096at2"/>
<dbReference type="PANTHER" id="PTHR30532:SF26">
    <property type="entry name" value="IRON(3+)-HYDROXAMATE-BINDING PROTEIN FHUD"/>
    <property type="match status" value="1"/>
</dbReference>
<evidence type="ECO:0000313" key="9">
    <source>
        <dbReference type="Proteomes" id="UP000078148"/>
    </source>
</evidence>
<evidence type="ECO:0000259" key="7">
    <source>
        <dbReference type="PROSITE" id="PS50983"/>
    </source>
</evidence>
<dbReference type="AlphaFoldDB" id="A0A172ZJV4"/>
<accession>A0A172ZJV4</accession>
<dbReference type="STRING" id="1616788.AR543_19040"/>
<reference evidence="8 9" key="2">
    <citation type="journal article" date="2016" name="Int. J. Syst. Evol. Microbiol.">
        <title>Paenibacillus bovis sp. nov., isolated from raw yak (Bos grunniens) milk.</title>
        <authorList>
            <person name="Gao C."/>
            <person name="Han J."/>
            <person name="Liu Z."/>
            <person name="Xu X."/>
            <person name="Hang F."/>
            <person name="Wu Z."/>
        </authorList>
    </citation>
    <scope>NUCLEOTIDE SEQUENCE [LARGE SCALE GENOMIC DNA]</scope>
    <source>
        <strain evidence="8 9">BD3526</strain>
    </source>
</reference>
<dbReference type="Gene3D" id="3.40.50.1980">
    <property type="entry name" value="Nitrogenase molybdenum iron protein domain"/>
    <property type="match status" value="2"/>
</dbReference>
<evidence type="ECO:0000256" key="1">
    <source>
        <dbReference type="ARBA" id="ARBA00004196"/>
    </source>
</evidence>
<name>A0A172ZJV4_9BACL</name>
<reference evidence="9" key="1">
    <citation type="submission" date="2015-10" db="EMBL/GenBank/DDBJ databases">
        <title>Genome of Paenibacillus bovis sp. nov.</title>
        <authorList>
            <person name="Wu Z."/>
            <person name="Gao C."/>
            <person name="Liu Z."/>
            <person name="Zheng H."/>
        </authorList>
    </citation>
    <scope>NUCLEOTIDE SEQUENCE [LARGE SCALE GENOMIC DNA]</scope>
    <source>
        <strain evidence="9">BD3526</strain>
    </source>
</reference>
<dbReference type="SUPFAM" id="SSF53807">
    <property type="entry name" value="Helical backbone' metal receptor"/>
    <property type="match status" value="1"/>
</dbReference>
<dbReference type="InterPro" id="IPR002491">
    <property type="entry name" value="ABC_transptr_periplasmic_BD"/>
</dbReference>
<dbReference type="GO" id="GO:1901678">
    <property type="term" value="P:iron coordination entity transport"/>
    <property type="evidence" value="ECO:0007669"/>
    <property type="project" value="UniProtKB-ARBA"/>
</dbReference>
<evidence type="ECO:0000256" key="3">
    <source>
        <dbReference type="ARBA" id="ARBA00022448"/>
    </source>
</evidence>
<keyword evidence="9" id="KW-1185">Reference proteome</keyword>
<dbReference type="Proteomes" id="UP000078148">
    <property type="component" value="Chromosome"/>
</dbReference>
<evidence type="ECO:0000256" key="2">
    <source>
        <dbReference type="ARBA" id="ARBA00008814"/>
    </source>
</evidence>
<dbReference type="PROSITE" id="PS50983">
    <property type="entry name" value="FE_B12_PBP"/>
    <property type="match status" value="1"/>
</dbReference>
<keyword evidence="5" id="KW-0175">Coiled coil</keyword>
<feature type="coiled-coil region" evidence="5">
    <location>
        <begin position="175"/>
        <end position="202"/>
    </location>
</feature>
<comment type="subcellular location">
    <subcellularLocation>
        <location evidence="1">Cell envelope</location>
    </subcellularLocation>
</comment>
<protein>
    <submittedName>
        <fullName evidence="8">ABC transporter substrate-binding protein</fullName>
    </submittedName>
</protein>
<dbReference type="GO" id="GO:0030288">
    <property type="term" value="C:outer membrane-bounded periplasmic space"/>
    <property type="evidence" value="ECO:0007669"/>
    <property type="project" value="TreeGrafter"/>
</dbReference>
<feature type="domain" description="Fe/B12 periplasmic-binding" evidence="7">
    <location>
        <begin position="67"/>
        <end position="328"/>
    </location>
</feature>